<dbReference type="SUPFAM" id="SSF56954">
    <property type="entry name" value="Outer membrane efflux proteins (OEP)"/>
    <property type="match status" value="1"/>
</dbReference>
<dbReference type="KEGG" id="smic:SmB9_07120"/>
<accession>A0AAD1D477</accession>
<gene>
    <name evidence="1" type="ORF">SmB9_07120</name>
</gene>
<name>A0AAD1D477_SPHMI</name>
<dbReference type="InterPro" id="IPR010131">
    <property type="entry name" value="MdtP/NodT-like"/>
</dbReference>
<dbReference type="GO" id="GO:0015562">
    <property type="term" value="F:efflux transmembrane transporter activity"/>
    <property type="evidence" value="ECO:0007669"/>
    <property type="project" value="InterPro"/>
</dbReference>
<evidence type="ECO:0000313" key="1">
    <source>
        <dbReference type="EMBL" id="BBE33054.1"/>
    </source>
</evidence>
<dbReference type="Proteomes" id="UP000275727">
    <property type="component" value="Chromosome"/>
</dbReference>
<protein>
    <submittedName>
        <fullName evidence="1">Heavy metal RND transporter</fullName>
    </submittedName>
</protein>
<evidence type="ECO:0000313" key="2">
    <source>
        <dbReference type="Proteomes" id="UP000275727"/>
    </source>
</evidence>
<dbReference type="Gene3D" id="1.20.1600.10">
    <property type="entry name" value="Outer membrane efflux proteins (OEP)"/>
    <property type="match status" value="1"/>
</dbReference>
<reference evidence="1 2" key="1">
    <citation type="submission" date="2018-06" db="EMBL/GenBank/DDBJ databases">
        <title>Complete Genome Sequence of the Microcystin-Degrading Bacterium Sphingosinicella microcystinivorans Strain B-9.</title>
        <authorList>
            <person name="Jin H."/>
            <person name="Nishizawa T."/>
            <person name="Guo Y."/>
            <person name="Nishizawa A."/>
            <person name="Park H."/>
            <person name="Kato H."/>
            <person name="Tsuji K."/>
            <person name="Harada K."/>
        </authorList>
    </citation>
    <scope>NUCLEOTIDE SEQUENCE [LARGE SCALE GENOMIC DNA]</scope>
    <source>
        <strain evidence="1 2">B9</strain>
    </source>
</reference>
<dbReference type="PANTHER" id="PTHR30203">
    <property type="entry name" value="OUTER MEMBRANE CATION EFFLUX PROTEIN"/>
    <property type="match status" value="1"/>
</dbReference>
<dbReference type="AlphaFoldDB" id="A0AAD1D477"/>
<sequence length="429" mass="46295">MPPPAHASGADLPTPEEGNIMRILLATTVLALLPSVLRAEPMSLDEALRRAETQAPELRAREAGVDAATSAAIAADRLPDPKLDLAIKDFPVTGPDAGRFNRDDFTMQVIGISQEFTNPAKRRARALREHAEIGVAEAEQAVAAQDVRLATALAWIDLHYAKKRLKELDSLDAELDNLQATVTARLASGAARPAQALEPEQLRAEIADRRSGLTAEIARYRAQLTRFTGDPAADTVVDLPPLAVDGDALRAGLAALPLLRGYDARTLAADAETGLARADKRPDYTVNAAYGRREPNFGDLVTVGVTIDLPLFAKKRQDPKIAARASEATRARLDREAAERAVEASLSADLAMHRMHDEQLANARTRLVPLAKKRAQLDLESFGAGRLDLGTALLSTLTLAEAEVDALAREAEVARDAVRIIYTYGETRR</sequence>
<proteinExistence type="predicted"/>
<organism evidence="1 2">
    <name type="scientific">Sphingosinicella microcystinivorans</name>
    <dbReference type="NCBI Taxonomy" id="335406"/>
    <lineage>
        <taxon>Bacteria</taxon>
        <taxon>Pseudomonadati</taxon>
        <taxon>Pseudomonadota</taxon>
        <taxon>Alphaproteobacteria</taxon>
        <taxon>Sphingomonadales</taxon>
        <taxon>Sphingosinicellaceae</taxon>
        <taxon>Sphingosinicella</taxon>
    </lineage>
</organism>
<dbReference type="PANTHER" id="PTHR30203:SF24">
    <property type="entry name" value="BLR4935 PROTEIN"/>
    <property type="match status" value="1"/>
</dbReference>
<dbReference type="EMBL" id="AP018711">
    <property type="protein sequence ID" value="BBE33054.1"/>
    <property type="molecule type" value="Genomic_DNA"/>
</dbReference>